<keyword evidence="2" id="KW-1185">Reference proteome</keyword>
<reference evidence="1 2" key="1">
    <citation type="submission" date="2023-10" db="EMBL/GenBank/DDBJ databases">
        <title>Draft genome sequence of Xylaria bambusicola isolate GMP-LS, the root and basal stem rot pathogen of sugarcane in Indonesia.</title>
        <authorList>
            <person name="Selvaraj P."/>
            <person name="Muralishankar V."/>
            <person name="Muruganantham S."/>
            <person name="Sp S."/>
            <person name="Haryani S."/>
            <person name="Lau K.J.X."/>
            <person name="Naqvi N.I."/>
        </authorList>
    </citation>
    <scope>NUCLEOTIDE SEQUENCE [LARGE SCALE GENOMIC DNA]</scope>
    <source>
        <strain evidence="1">GMP-LS</strain>
    </source>
</reference>
<proteinExistence type="predicted"/>
<name>A0AAN7UCU6_9PEZI</name>
<sequence>MASAHERESWTLELPTKCITLPLVEKEYSMIQNIWVTGNNGFNYDQSEGYHNKSSTSNEHWEHEMTSGPLYDTNKYPNVKSCWRIIIPSDMDLGDLIFDMSTLDGPVFYKKWKQYSYEYNTNGQRLLTLPMR</sequence>
<dbReference type="AlphaFoldDB" id="A0AAN7UCU6"/>
<dbReference type="Proteomes" id="UP001305414">
    <property type="component" value="Unassembled WGS sequence"/>
</dbReference>
<evidence type="ECO:0000313" key="2">
    <source>
        <dbReference type="Proteomes" id="UP001305414"/>
    </source>
</evidence>
<protein>
    <submittedName>
        <fullName evidence="1">Uncharacterized protein</fullName>
    </submittedName>
</protein>
<dbReference type="EMBL" id="JAWHQM010000013">
    <property type="protein sequence ID" value="KAK5629850.1"/>
    <property type="molecule type" value="Genomic_DNA"/>
</dbReference>
<accession>A0AAN7UCU6</accession>
<gene>
    <name evidence="1" type="ORF">RRF57_005565</name>
</gene>
<evidence type="ECO:0000313" key="1">
    <source>
        <dbReference type="EMBL" id="KAK5629850.1"/>
    </source>
</evidence>
<comment type="caution">
    <text evidence="1">The sequence shown here is derived from an EMBL/GenBank/DDBJ whole genome shotgun (WGS) entry which is preliminary data.</text>
</comment>
<organism evidence="1 2">
    <name type="scientific">Xylaria bambusicola</name>
    <dbReference type="NCBI Taxonomy" id="326684"/>
    <lineage>
        <taxon>Eukaryota</taxon>
        <taxon>Fungi</taxon>
        <taxon>Dikarya</taxon>
        <taxon>Ascomycota</taxon>
        <taxon>Pezizomycotina</taxon>
        <taxon>Sordariomycetes</taxon>
        <taxon>Xylariomycetidae</taxon>
        <taxon>Xylariales</taxon>
        <taxon>Xylariaceae</taxon>
        <taxon>Xylaria</taxon>
    </lineage>
</organism>